<accession>A0A0G0DST5</accession>
<proteinExistence type="predicted"/>
<feature type="transmembrane region" description="Helical" evidence="1">
    <location>
        <begin position="6"/>
        <end position="30"/>
    </location>
</feature>
<feature type="transmembrane region" description="Helical" evidence="1">
    <location>
        <begin position="37"/>
        <end position="57"/>
    </location>
</feature>
<sequence>MEGKVNNILTLVGDTLWIVGSLLFWGYFFIKSDNKKGVFAVIGIISGVIGYLLSVIVRICWWHNIPGGYASKWISSWMDGLTIALILLMILAMALDEKVQARSFHFKKIYDTVTGFMIFMPFIAFLVGIAFRTVILHIPFLVSL</sequence>
<feature type="transmembrane region" description="Helical" evidence="1">
    <location>
        <begin position="116"/>
        <end position="142"/>
    </location>
</feature>
<dbReference type="Proteomes" id="UP000034140">
    <property type="component" value="Unassembled WGS sequence"/>
</dbReference>
<feature type="transmembrane region" description="Helical" evidence="1">
    <location>
        <begin position="77"/>
        <end position="95"/>
    </location>
</feature>
<dbReference type="EMBL" id="LBRE01000020">
    <property type="protein sequence ID" value="KKP92136.1"/>
    <property type="molecule type" value="Genomic_DNA"/>
</dbReference>
<evidence type="ECO:0000256" key="1">
    <source>
        <dbReference type="SAM" id="Phobius"/>
    </source>
</evidence>
<keyword evidence="1" id="KW-1133">Transmembrane helix</keyword>
<keyword evidence="1" id="KW-0812">Transmembrane</keyword>
<comment type="caution">
    <text evidence="2">The sequence shown here is derived from an EMBL/GenBank/DDBJ whole genome shotgun (WGS) entry which is preliminary data.</text>
</comment>
<protein>
    <submittedName>
        <fullName evidence="2">Uncharacterized protein</fullName>
    </submittedName>
</protein>
<dbReference type="AlphaFoldDB" id="A0A0G0DST5"/>
<evidence type="ECO:0000313" key="2">
    <source>
        <dbReference type="EMBL" id="KKP92136.1"/>
    </source>
</evidence>
<reference evidence="2 3" key="1">
    <citation type="journal article" date="2015" name="Nature">
        <title>rRNA introns, odd ribosomes, and small enigmatic genomes across a large radiation of phyla.</title>
        <authorList>
            <person name="Brown C.T."/>
            <person name="Hug L.A."/>
            <person name="Thomas B.C."/>
            <person name="Sharon I."/>
            <person name="Castelle C.J."/>
            <person name="Singh A."/>
            <person name="Wilkins M.J."/>
            <person name="Williams K.H."/>
            <person name="Banfield J.F."/>
        </authorList>
    </citation>
    <scope>NUCLEOTIDE SEQUENCE [LARGE SCALE GENOMIC DNA]</scope>
</reference>
<gene>
    <name evidence="2" type="ORF">UR96_C0020G0012</name>
</gene>
<keyword evidence="1" id="KW-0472">Membrane</keyword>
<name>A0A0G0DST5_9BACT</name>
<evidence type="ECO:0000313" key="3">
    <source>
        <dbReference type="Proteomes" id="UP000034140"/>
    </source>
</evidence>
<organism evidence="2 3">
    <name type="scientific">candidate division WS6 bacterium GW2011_GWC1_36_11</name>
    <dbReference type="NCBI Taxonomy" id="1619090"/>
    <lineage>
        <taxon>Bacteria</taxon>
        <taxon>Candidatus Dojkabacteria</taxon>
    </lineage>
</organism>